<feature type="transmembrane region" description="Helical" evidence="7">
    <location>
        <begin position="393"/>
        <end position="414"/>
    </location>
</feature>
<evidence type="ECO:0000256" key="4">
    <source>
        <dbReference type="ARBA" id="ARBA00022692"/>
    </source>
</evidence>
<protein>
    <submittedName>
        <fullName evidence="8">Molybdopterin oxidoreductase</fullName>
    </submittedName>
</protein>
<feature type="transmembrane region" description="Helical" evidence="7">
    <location>
        <begin position="132"/>
        <end position="152"/>
    </location>
</feature>
<feature type="transmembrane region" description="Helical" evidence="7">
    <location>
        <begin position="59"/>
        <end position="79"/>
    </location>
</feature>
<keyword evidence="5 7" id="KW-1133">Transmembrane helix</keyword>
<dbReference type="Pfam" id="PF03916">
    <property type="entry name" value="NrfD"/>
    <property type="match status" value="1"/>
</dbReference>
<evidence type="ECO:0000256" key="2">
    <source>
        <dbReference type="ARBA" id="ARBA00008929"/>
    </source>
</evidence>
<dbReference type="InterPro" id="IPR005614">
    <property type="entry name" value="NrfD-like"/>
</dbReference>
<feature type="transmembrane region" description="Helical" evidence="7">
    <location>
        <begin position="21"/>
        <end position="39"/>
    </location>
</feature>
<keyword evidence="3" id="KW-1003">Cell membrane</keyword>
<comment type="caution">
    <text evidence="8">The sequence shown here is derived from an EMBL/GenBank/DDBJ whole genome shotgun (WGS) entry which is preliminary data.</text>
</comment>
<dbReference type="PANTHER" id="PTHR34856:SF2">
    <property type="entry name" value="PROTEIN NRFD"/>
    <property type="match status" value="1"/>
</dbReference>
<evidence type="ECO:0000313" key="8">
    <source>
        <dbReference type="EMBL" id="KAB1187251.1"/>
    </source>
</evidence>
<evidence type="ECO:0000256" key="7">
    <source>
        <dbReference type="SAM" id="Phobius"/>
    </source>
</evidence>
<dbReference type="RefSeq" id="WP_151135713.1">
    <property type="nucleotide sequence ID" value="NZ_VZUS01000001.1"/>
</dbReference>
<organism evidence="8">
    <name type="scientific">Haloferax sp. CBA1149</name>
    <dbReference type="NCBI Taxonomy" id="2650753"/>
    <lineage>
        <taxon>Archaea</taxon>
        <taxon>Methanobacteriati</taxon>
        <taxon>Methanobacteriota</taxon>
        <taxon>Stenosarchaea group</taxon>
        <taxon>Halobacteria</taxon>
        <taxon>Halobacteriales</taxon>
        <taxon>Haloferacaceae</taxon>
        <taxon>Haloferax</taxon>
    </lineage>
</organism>
<gene>
    <name evidence="8" type="ORF">Hfx1149_04095</name>
</gene>
<feature type="transmembrane region" description="Helical" evidence="7">
    <location>
        <begin position="256"/>
        <end position="276"/>
    </location>
</feature>
<feature type="transmembrane region" description="Helical" evidence="7">
    <location>
        <begin position="304"/>
        <end position="322"/>
    </location>
</feature>
<dbReference type="AlphaFoldDB" id="A0A643JZ31"/>
<evidence type="ECO:0000256" key="6">
    <source>
        <dbReference type="ARBA" id="ARBA00023136"/>
    </source>
</evidence>
<evidence type="ECO:0000256" key="1">
    <source>
        <dbReference type="ARBA" id="ARBA00004651"/>
    </source>
</evidence>
<keyword evidence="6 7" id="KW-0472">Membrane</keyword>
<dbReference type="Gene3D" id="1.20.1630.10">
    <property type="entry name" value="Formate dehydrogenase/DMSO reductase domain"/>
    <property type="match status" value="1"/>
</dbReference>
<comment type="subcellular location">
    <subcellularLocation>
        <location evidence="1">Cell membrane</location>
        <topology evidence="1">Multi-pass membrane protein</topology>
    </subcellularLocation>
</comment>
<proteinExistence type="inferred from homology"/>
<feature type="transmembrane region" description="Helical" evidence="7">
    <location>
        <begin position="183"/>
        <end position="207"/>
    </location>
</feature>
<feature type="transmembrane region" description="Helical" evidence="7">
    <location>
        <begin position="329"/>
        <end position="352"/>
    </location>
</feature>
<feature type="transmembrane region" description="Helical" evidence="7">
    <location>
        <begin position="219"/>
        <end position="244"/>
    </location>
</feature>
<keyword evidence="4 7" id="KW-0812">Transmembrane</keyword>
<feature type="transmembrane region" description="Helical" evidence="7">
    <location>
        <begin position="91"/>
        <end position="112"/>
    </location>
</feature>
<reference evidence="8" key="1">
    <citation type="submission" date="2019-09" db="EMBL/GenBank/DDBJ databases">
        <title>Genomic analysis of Haloferax sp. CBA1149.</title>
        <authorList>
            <person name="Roh S.W."/>
        </authorList>
    </citation>
    <scope>NUCLEOTIDE SEQUENCE</scope>
    <source>
        <strain evidence="8">CBA1149</strain>
    </source>
</reference>
<sequence>MTVKDRTARIAIPSFNTKGKAWLGFLGVLMVIGVAAWGYQLSTGLIATGMRNVFSWGLYIMMFVLFVGLSAGGLIISSAPKFFHSHRYEGFARLGVLVSLACITVAGLLILPDIGRPERLYQFFTSPDFRSPMVWDFGIVLLYGMLNVWYLWLLTRRDLAARGSALAFGVEDSKEGRERDRTLMFWTAAFALPTAVALHSVTGWIFATQIGRGSWFSPLVAPVFIAKALVSGLGLLLVVGVLADRFTNYEVDREELTSLGKILGIFLAFHVVYLLAAERLPHAWADHFGFWAITSSFLIGETPYFWLWTIVGGAIPLGLLMIPSLRERVPVIFTASLLAVFGTMFEGIRLVFTGYEVANIDAGPGISLGGAYSGITTDIWATAGAYTPTLVEIAITLGIVAFGALIVTLGLKYVPIQRIDGQRAYVTDGGNGEER</sequence>
<evidence type="ECO:0000256" key="3">
    <source>
        <dbReference type="ARBA" id="ARBA00022475"/>
    </source>
</evidence>
<comment type="similarity">
    <text evidence="2">Belongs to the NrfD family.</text>
</comment>
<dbReference type="InterPro" id="IPR052049">
    <property type="entry name" value="Electron_transfer_protein"/>
</dbReference>
<name>A0A643JZ31_9EURY</name>
<accession>A0A643JZ31</accession>
<dbReference type="EMBL" id="VZUS01000001">
    <property type="protein sequence ID" value="KAB1187251.1"/>
    <property type="molecule type" value="Genomic_DNA"/>
</dbReference>
<evidence type="ECO:0000256" key="5">
    <source>
        <dbReference type="ARBA" id="ARBA00022989"/>
    </source>
</evidence>
<dbReference type="GO" id="GO:0005886">
    <property type="term" value="C:plasma membrane"/>
    <property type="evidence" value="ECO:0007669"/>
    <property type="project" value="UniProtKB-SubCell"/>
</dbReference>
<dbReference type="PANTHER" id="PTHR34856">
    <property type="entry name" value="PROTEIN NRFD"/>
    <property type="match status" value="1"/>
</dbReference>